<dbReference type="GO" id="GO:0016020">
    <property type="term" value="C:membrane"/>
    <property type="evidence" value="ECO:0007669"/>
    <property type="project" value="UniProtKB-SubCell"/>
</dbReference>
<proteinExistence type="predicted"/>
<dbReference type="GO" id="GO:0005783">
    <property type="term" value="C:endoplasmic reticulum"/>
    <property type="evidence" value="ECO:0007669"/>
    <property type="project" value="UniProtKB-SubCell"/>
</dbReference>
<evidence type="ECO:0000256" key="1">
    <source>
        <dbReference type="ARBA" id="ARBA00004173"/>
    </source>
</evidence>
<dbReference type="InterPro" id="IPR011717">
    <property type="entry name" value="TPR-4"/>
</dbReference>
<keyword evidence="7" id="KW-1133">Transmembrane helix</keyword>
<protein>
    <recommendedName>
        <fullName evidence="10">DUF676 domain-containing protein</fullName>
    </recommendedName>
</protein>
<dbReference type="EMBL" id="ML738302">
    <property type="protein sequence ID" value="KAE8317275.1"/>
    <property type="molecule type" value="Genomic_DNA"/>
</dbReference>
<evidence type="ECO:0000256" key="6">
    <source>
        <dbReference type="ARBA" id="ARBA00023136"/>
    </source>
</evidence>
<dbReference type="PANTHER" id="PTHR48182">
    <property type="entry name" value="PROTEIN SERAC1"/>
    <property type="match status" value="1"/>
</dbReference>
<dbReference type="AlphaFoldDB" id="A0A5N6W8T5"/>
<comment type="subcellular location">
    <subcellularLocation>
        <location evidence="2">Endoplasmic reticulum</location>
    </subcellularLocation>
    <subcellularLocation>
        <location evidence="3">Membrane</location>
    </subcellularLocation>
    <subcellularLocation>
        <location evidence="1">Mitochondrion</location>
    </subcellularLocation>
</comment>
<evidence type="ECO:0000256" key="3">
    <source>
        <dbReference type="ARBA" id="ARBA00004370"/>
    </source>
</evidence>
<dbReference type="Gene3D" id="1.25.40.10">
    <property type="entry name" value="Tetratricopeptide repeat domain"/>
    <property type="match status" value="2"/>
</dbReference>
<reference evidence="9" key="1">
    <citation type="submission" date="2019-04" db="EMBL/GenBank/DDBJ databases">
        <title>Friends and foes A comparative genomics studyof 23 Aspergillus species from section Flavi.</title>
        <authorList>
            <consortium name="DOE Joint Genome Institute"/>
            <person name="Kjaerbolling I."/>
            <person name="Vesth T."/>
            <person name="Frisvad J.C."/>
            <person name="Nybo J.L."/>
            <person name="Theobald S."/>
            <person name="Kildgaard S."/>
            <person name="Isbrandt T."/>
            <person name="Kuo A."/>
            <person name="Sato A."/>
            <person name="Lyhne E.K."/>
            <person name="Kogle M.E."/>
            <person name="Wiebenga A."/>
            <person name="Kun R.S."/>
            <person name="Lubbers R.J."/>
            <person name="Makela M.R."/>
            <person name="Barry K."/>
            <person name="Chovatia M."/>
            <person name="Clum A."/>
            <person name="Daum C."/>
            <person name="Haridas S."/>
            <person name="He G."/>
            <person name="LaButti K."/>
            <person name="Lipzen A."/>
            <person name="Mondo S."/>
            <person name="Riley R."/>
            <person name="Salamov A."/>
            <person name="Simmons B.A."/>
            <person name="Magnuson J.K."/>
            <person name="Henrissat B."/>
            <person name="Mortensen U.H."/>
            <person name="Larsen T.O."/>
            <person name="Devries R.P."/>
            <person name="Grigoriev I.V."/>
            <person name="Machida M."/>
            <person name="Baker S.E."/>
            <person name="Andersen M.R."/>
        </authorList>
    </citation>
    <scope>NUCLEOTIDE SEQUENCE [LARGE SCALE GENOMIC DNA]</scope>
    <source>
        <strain evidence="9">CBS 130015</strain>
    </source>
</reference>
<keyword evidence="6 7" id="KW-0472">Membrane</keyword>
<keyword evidence="5" id="KW-0496">Mitochondrion</keyword>
<organism evidence="8 9">
    <name type="scientific">Aspergillus transmontanensis</name>
    <dbReference type="NCBI Taxonomy" id="1034304"/>
    <lineage>
        <taxon>Eukaryota</taxon>
        <taxon>Fungi</taxon>
        <taxon>Dikarya</taxon>
        <taxon>Ascomycota</taxon>
        <taxon>Pezizomycotina</taxon>
        <taxon>Eurotiomycetes</taxon>
        <taxon>Eurotiomycetidae</taxon>
        <taxon>Eurotiales</taxon>
        <taxon>Aspergillaceae</taxon>
        <taxon>Aspergillus</taxon>
        <taxon>Aspergillus subgen. Circumdati</taxon>
    </lineage>
</organism>
<dbReference type="GO" id="GO:0042802">
    <property type="term" value="F:identical protein binding"/>
    <property type="evidence" value="ECO:0007669"/>
    <property type="project" value="InterPro"/>
</dbReference>
<accession>A0A5N6W8T5</accession>
<evidence type="ECO:0008006" key="10">
    <source>
        <dbReference type="Google" id="ProtNLM"/>
    </source>
</evidence>
<dbReference type="InterPro" id="IPR011990">
    <property type="entry name" value="TPR-like_helical_dom_sf"/>
</dbReference>
<evidence type="ECO:0000256" key="7">
    <source>
        <dbReference type="SAM" id="Phobius"/>
    </source>
</evidence>
<dbReference type="SUPFAM" id="SSF48452">
    <property type="entry name" value="TPR-like"/>
    <property type="match status" value="1"/>
</dbReference>
<evidence type="ECO:0000256" key="4">
    <source>
        <dbReference type="ARBA" id="ARBA00022824"/>
    </source>
</evidence>
<keyword evidence="4" id="KW-0256">Endoplasmic reticulum</keyword>
<gene>
    <name evidence="8" type="ORF">BDV41DRAFT_526290</name>
</gene>
<evidence type="ECO:0000256" key="5">
    <source>
        <dbReference type="ARBA" id="ARBA00023128"/>
    </source>
</evidence>
<dbReference type="GO" id="GO:0005739">
    <property type="term" value="C:mitochondrion"/>
    <property type="evidence" value="ECO:0007669"/>
    <property type="project" value="UniProtKB-SubCell"/>
</dbReference>
<name>A0A5N6W8T5_9EURO</name>
<dbReference type="SUPFAM" id="SSF53474">
    <property type="entry name" value="alpha/beta-Hydrolases"/>
    <property type="match status" value="1"/>
</dbReference>
<dbReference type="Pfam" id="PF13374">
    <property type="entry name" value="TPR_10"/>
    <property type="match status" value="1"/>
</dbReference>
<evidence type="ECO:0000313" key="8">
    <source>
        <dbReference type="EMBL" id="KAE8317275.1"/>
    </source>
</evidence>
<evidence type="ECO:0000256" key="2">
    <source>
        <dbReference type="ARBA" id="ARBA00004240"/>
    </source>
</evidence>
<dbReference type="InterPro" id="IPR029058">
    <property type="entry name" value="AB_hydrolase_fold"/>
</dbReference>
<evidence type="ECO:0000313" key="9">
    <source>
        <dbReference type="Proteomes" id="UP000325433"/>
    </source>
</evidence>
<dbReference type="Proteomes" id="UP000325433">
    <property type="component" value="Unassembled WGS sequence"/>
</dbReference>
<dbReference type="PANTHER" id="PTHR48182:SF2">
    <property type="entry name" value="PROTEIN SERAC1"/>
    <property type="match status" value="1"/>
</dbReference>
<feature type="transmembrane region" description="Helical" evidence="7">
    <location>
        <begin position="12"/>
        <end position="31"/>
    </location>
</feature>
<keyword evidence="9" id="KW-1185">Reference proteome</keyword>
<dbReference type="InterPro" id="IPR052374">
    <property type="entry name" value="SERAC1"/>
</dbReference>
<dbReference type="Gene3D" id="3.40.50.1820">
    <property type="entry name" value="alpha/beta hydrolase"/>
    <property type="match status" value="1"/>
</dbReference>
<dbReference type="Pfam" id="PF07721">
    <property type="entry name" value="TPR_4"/>
    <property type="match status" value="1"/>
</dbReference>
<keyword evidence="7" id="KW-0812">Transmembrane</keyword>
<dbReference type="Pfam" id="PF13424">
    <property type="entry name" value="TPR_12"/>
    <property type="match status" value="1"/>
</dbReference>
<sequence>MDFIRNYSRKVFLVVGGLAVGIIPMTKWNPLRIHDMYAMQPNLEIIKDNKDARFDIVFVHGLNVKGEASYARNAWTADVNRERIFWPGDLLPSSVPNVRVLLFAYNSSITRNSAIAGVKDHATTLMNLLILKRKESPERPLIFICHSLGGLVVKQALLLEDPKFQETIKSTRGLVFFATPHRGATGDAVGVGFICADIVRAIQREGRNPLPELLQRDSPLADTLSRLFEVKLNQFNIISVYETRSMKPYGIIVGKTSAVLDLPKRETEIDIDRDHSTICKFPGPENPGYKQFIGHLELMMDDIMDTEEETKKKELLQSLSNSPPLEEAQFLQRAEQLAFWYAGHEKYEISEELNNRIIQLCDNNSNLGPNNRAAIDAAYNRALALRRLGRYPESEQLYKRAIAGRKDCAGRENDPSVLNARRQLAEVLYESGRHQQAETELRDILQISEASGNMHEILECQASLGDLFRVLERWNESQSYLEPTFETMKELGPMNERTLYIQHKLAFVLQSLGANDKSEVLYKDLLKKRKEKNGDVSLDTLATMRDLAHVLQKKGNLADAEALCCDALSGFKRRLPAGHNEIEWTDSSLAFIRKQLDRHNLARLRM</sequence>